<comment type="caution">
    <text evidence="1">The sequence shown here is derived from an EMBL/GenBank/DDBJ whole genome shotgun (WGS) entry which is preliminary data.</text>
</comment>
<gene>
    <name evidence="1" type="ORF">RFI_22785</name>
</gene>
<keyword evidence="2" id="KW-1185">Reference proteome</keyword>
<reference evidence="1 2" key="1">
    <citation type="journal article" date="2013" name="Curr. Biol.">
        <title>The Genome of the Foraminiferan Reticulomyxa filosa.</title>
        <authorList>
            <person name="Glockner G."/>
            <person name="Hulsmann N."/>
            <person name="Schleicher M."/>
            <person name="Noegel A.A."/>
            <person name="Eichinger L."/>
            <person name="Gallinger C."/>
            <person name="Pawlowski J."/>
            <person name="Sierra R."/>
            <person name="Euteneuer U."/>
            <person name="Pillet L."/>
            <person name="Moustafa A."/>
            <person name="Platzer M."/>
            <person name="Groth M."/>
            <person name="Szafranski K."/>
            <person name="Schliwa M."/>
        </authorList>
    </citation>
    <scope>NUCLEOTIDE SEQUENCE [LARGE SCALE GENOMIC DNA]</scope>
</reference>
<evidence type="ECO:0000313" key="1">
    <source>
        <dbReference type="EMBL" id="ETO14583.1"/>
    </source>
</evidence>
<dbReference type="Proteomes" id="UP000023152">
    <property type="component" value="Unassembled WGS sequence"/>
</dbReference>
<evidence type="ECO:0000313" key="2">
    <source>
        <dbReference type="Proteomes" id="UP000023152"/>
    </source>
</evidence>
<sequence length="228" mass="26360">MDDAYQSQQRTVVESKGCKHTWTIPYHVAKNQPFSKFRLFQFGPNLNSYHYLPCSEFEIYVKVVSGIDAPREETASNATNAHSCTNGGERQWTNTIDLRLINVDASSLMNDSAPLSALCGLASVRCMTKHHQKSLMSIEFKDVKIRLSHYKLRNYKSRDKEALRFLVLEGSDDGISWILLRQHADDKALRKARMAHKRPPEMSQYLMFLHKCRLFLIQFQKSSKENIM</sequence>
<feature type="non-terminal residue" evidence="1">
    <location>
        <position position="228"/>
    </location>
</feature>
<dbReference type="AlphaFoldDB" id="X6MKP1"/>
<accession>X6MKP1</accession>
<protein>
    <submittedName>
        <fullName evidence="1">Uncharacterized protein</fullName>
    </submittedName>
</protein>
<proteinExistence type="predicted"/>
<organism evidence="1 2">
    <name type="scientific">Reticulomyxa filosa</name>
    <dbReference type="NCBI Taxonomy" id="46433"/>
    <lineage>
        <taxon>Eukaryota</taxon>
        <taxon>Sar</taxon>
        <taxon>Rhizaria</taxon>
        <taxon>Retaria</taxon>
        <taxon>Foraminifera</taxon>
        <taxon>Monothalamids</taxon>
        <taxon>Reticulomyxidae</taxon>
        <taxon>Reticulomyxa</taxon>
    </lineage>
</organism>
<dbReference type="EMBL" id="ASPP01019944">
    <property type="protein sequence ID" value="ETO14583.1"/>
    <property type="molecule type" value="Genomic_DNA"/>
</dbReference>
<name>X6MKP1_RETFI</name>